<evidence type="ECO:0000256" key="4">
    <source>
        <dbReference type="SAM" id="SignalP"/>
    </source>
</evidence>
<evidence type="ECO:0000256" key="1">
    <source>
        <dbReference type="ARBA" id="ARBA00022723"/>
    </source>
</evidence>
<dbReference type="InterPro" id="IPR000008">
    <property type="entry name" value="C2_dom"/>
</dbReference>
<accession>A0A7J6P0I7</accession>
<evidence type="ECO:0000256" key="3">
    <source>
        <dbReference type="SAM" id="MobiDB-lite"/>
    </source>
</evidence>
<evidence type="ECO:0000256" key="2">
    <source>
        <dbReference type="ARBA" id="ARBA00022837"/>
    </source>
</evidence>
<evidence type="ECO:0000313" key="7">
    <source>
        <dbReference type="Proteomes" id="UP000541610"/>
    </source>
</evidence>
<feature type="region of interest" description="Disordered" evidence="3">
    <location>
        <begin position="322"/>
        <end position="410"/>
    </location>
</feature>
<dbReference type="GO" id="GO:0005509">
    <property type="term" value="F:calcium ion binding"/>
    <property type="evidence" value="ECO:0007669"/>
    <property type="project" value="TreeGrafter"/>
</dbReference>
<dbReference type="PANTHER" id="PTHR45911:SF4">
    <property type="entry name" value="MULTIPLE C2 AND TRANSMEMBRANE DOMAIN-CONTAINING PROTEIN"/>
    <property type="match status" value="1"/>
</dbReference>
<dbReference type="SMART" id="SM00239">
    <property type="entry name" value="C2"/>
    <property type="match status" value="1"/>
</dbReference>
<dbReference type="SUPFAM" id="SSF49562">
    <property type="entry name" value="C2 domain (Calcium/lipid-binding domain, CaLB)"/>
    <property type="match status" value="1"/>
</dbReference>
<feature type="compositionally biased region" description="Basic and acidic residues" evidence="3">
    <location>
        <begin position="338"/>
        <end position="348"/>
    </location>
</feature>
<dbReference type="Proteomes" id="UP000541610">
    <property type="component" value="Unassembled WGS sequence"/>
</dbReference>
<dbReference type="PROSITE" id="PS50004">
    <property type="entry name" value="C2"/>
    <property type="match status" value="1"/>
</dbReference>
<dbReference type="AlphaFoldDB" id="A0A7J6P0I7"/>
<sequence>MSKIFHIALLLAIGQVESLRSSGGASLTEEDPGHPDRFTKSYTDKKGTLARIGVSWRDADPFDRRAQTGYVADYFQQSGTSAFGFRNEFYIDLSGISLDLELERNQCVHRTFACVQLLKGYLGKRFYTERTSLCPVAIYGTKVHKQAGPMRFVTLRWNPRENKLVPYEVVGSSSKKLPALLDEKRQWERLDELRNLVDEAETVDVVGAEDADKCSLQLRVYGEAIYEKYKDEVGKKHIKWEGLTDDEDKTDAAAAMVYGLLTGWQSTPRSIRIAPAGVSAAQTSTAEGPPSEVDREEHQSTDGLIKNIETWIDIKKRVMRHQETGHHQEVENQSTSTYEKHDLGDKYRPAKTNATSKNPPMEKTLDGREDAQPEEDERLPSSAELKPTQNVPSSTPSASDSPGDDGGLWGYLSSARDRMVSAARALAAPEDDAPIRPILLREFGGAVEDVVIAVHVKKCTNVPMMDLIGHADCYVTVQIDTTGIARDGDSSGPRSRTVYNESDPVFNEWVETPPLRAVELLSPNAMLRLTVLDWDIVGSDDLVGTCVYPLYETLQCSGVAPYVLSPLNGQSAYSAGEKPSVNLFVKITARATAGAVCVLFTPIAITGLTGFTYRNSTLGLEGKLVKEKRNPVELPQLVG</sequence>
<proteinExistence type="predicted"/>
<keyword evidence="4" id="KW-0732">Signal</keyword>
<protein>
    <recommendedName>
        <fullName evidence="5">C2 domain-containing protein</fullName>
    </recommendedName>
</protein>
<feature type="domain" description="C2" evidence="5">
    <location>
        <begin position="431"/>
        <end position="564"/>
    </location>
</feature>
<dbReference type="PANTHER" id="PTHR45911">
    <property type="entry name" value="C2 DOMAIN-CONTAINING PROTEIN"/>
    <property type="match status" value="1"/>
</dbReference>
<feature type="chain" id="PRO_5029680214" description="C2 domain-containing protein" evidence="4">
    <location>
        <begin position="19"/>
        <end position="639"/>
    </location>
</feature>
<dbReference type="Pfam" id="PF00168">
    <property type="entry name" value="C2"/>
    <property type="match status" value="1"/>
</dbReference>
<gene>
    <name evidence="6" type="ORF">FOZ60_001940</name>
</gene>
<evidence type="ECO:0000313" key="6">
    <source>
        <dbReference type="EMBL" id="KAF4689246.1"/>
    </source>
</evidence>
<dbReference type="OrthoDB" id="270970at2759"/>
<comment type="caution">
    <text evidence="6">The sequence shown here is derived from an EMBL/GenBank/DDBJ whole genome shotgun (WGS) entry which is preliminary data.</text>
</comment>
<dbReference type="CDD" id="cd00030">
    <property type="entry name" value="C2"/>
    <property type="match status" value="1"/>
</dbReference>
<evidence type="ECO:0000259" key="5">
    <source>
        <dbReference type="PROSITE" id="PS50004"/>
    </source>
</evidence>
<dbReference type="InterPro" id="IPR035892">
    <property type="entry name" value="C2_domain_sf"/>
</dbReference>
<dbReference type="EMBL" id="JABANP010000130">
    <property type="protein sequence ID" value="KAF4689246.1"/>
    <property type="molecule type" value="Genomic_DNA"/>
</dbReference>
<organism evidence="6 7">
    <name type="scientific">Perkinsus olseni</name>
    <name type="common">Perkinsus atlanticus</name>
    <dbReference type="NCBI Taxonomy" id="32597"/>
    <lineage>
        <taxon>Eukaryota</taxon>
        <taxon>Sar</taxon>
        <taxon>Alveolata</taxon>
        <taxon>Perkinsozoa</taxon>
        <taxon>Perkinsea</taxon>
        <taxon>Perkinsida</taxon>
        <taxon>Perkinsidae</taxon>
        <taxon>Perkinsus</taxon>
    </lineage>
</organism>
<keyword evidence="1" id="KW-0479">Metal-binding</keyword>
<dbReference type="GO" id="GO:0016020">
    <property type="term" value="C:membrane"/>
    <property type="evidence" value="ECO:0007669"/>
    <property type="project" value="TreeGrafter"/>
</dbReference>
<dbReference type="Gene3D" id="2.60.40.150">
    <property type="entry name" value="C2 domain"/>
    <property type="match status" value="1"/>
</dbReference>
<keyword evidence="2" id="KW-0106">Calcium</keyword>
<name>A0A7J6P0I7_PEROL</name>
<feature type="signal peptide" evidence="4">
    <location>
        <begin position="1"/>
        <end position="18"/>
    </location>
</feature>
<reference evidence="6 7" key="1">
    <citation type="submission" date="2020-04" db="EMBL/GenBank/DDBJ databases">
        <title>Perkinsus olseni comparative genomics.</title>
        <authorList>
            <person name="Bogema D.R."/>
        </authorList>
    </citation>
    <scope>NUCLEOTIDE SEQUENCE [LARGE SCALE GENOMIC DNA]</scope>
    <source>
        <strain evidence="6">00978-12</strain>
    </source>
</reference>
<feature type="region of interest" description="Disordered" evidence="3">
    <location>
        <begin position="276"/>
        <end position="304"/>
    </location>
</feature>
<feature type="compositionally biased region" description="Polar residues" evidence="3">
    <location>
        <begin position="387"/>
        <end position="400"/>
    </location>
</feature>